<evidence type="ECO:0008006" key="4">
    <source>
        <dbReference type="Google" id="ProtNLM"/>
    </source>
</evidence>
<accession>A0ABY6CKJ7</accession>
<keyword evidence="1" id="KW-0472">Membrane</keyword>
<sequence length="297" mass="34569">MGKRIILLWTAVMLGQAVHSQDIQPRGQFLQDSLKIGEEIQFSLAVQYPKNWQVIFPDSTFDFSPFEFSKKKYSPTHADSTLAYDSVIYTISSFEIDLIQRLQLPMYIIQQNDSIEILSNFDSVYLQEMVAVLPDSIILRNNLDFQALHYDWNYLYIGIGAAILLILLVGSYFLFGKNLRAKYRLYLLKKDYERFVLQFENAVNQVKANHDNTHTIEAAVLLWKKFMERLEDRPFTKYTSKEILLAGYGDGLKDVLKKIDQSIYGKVAIDDIHSNLEALNHYTAERYELKREEVKHA</sequence>
<evidence type="ECO:0000256" key="1">
    <source>
        <dbReference type="SAM" id="Phobius"/>
    </source>
</evidence>
<dbReference type="EMBL" id="CP106679">
    <property type="protein sequence ID" value="UXP31046.1"/>
    <property type="molecule type" value="Genomic_DNA"/>
</dbReference>
<keyword evidence="1" id="KW-0812">Transmembrane</keyword>
<evidence type="ECO:0000313" key="2">
    <source>
        <dbReference type="EMBL" id="UXP31046.1"/>
    </source>
</evidence>
<protein>
    <recommendedName>
        <fullName evidence="4">Oxygen tolerance</fullName>
    </recommendedName>
</protein>
<name>A0ABY6CKJ7_9BACT</name>
<keyword evidence="3" id="KW-1185">Reference proteome</keyword>
<organism evidence="2 3">
    <name type="scientific">Reichenbachiella agarivorans</name>
    <dbReference type="NCBI Taxonomy" id="2979464"/>
    <lineage>
        <taxon>Bacteria</taxon>
        <taxon>Pseudomonadati</taxon>
        <taxon>Bacteroidota</taxon>
        <taxon>Cytophagia</taxon>
        <taxon>Cytophagales</taxon>
        <taxon>Reichenbachiellaceae</taxon>
        <taxon>Reichenbachiella</taxon>
    </lineage>
</organism>
<keyword evidence="1" id="KW-1133">Transmembrane helix</keyword>
<evidence type="ECO:0000313" key="3">
    <source>
        <dbReference type="Proteomes" id="UP001065174"/>
    </source>
</evidence>
<proteinExistence type="predicted"/>
<feature type="transmembrane region" description="Helical" evidence="1">
    <location>
        <begin position="154"/>
        <end position="175"/>
    </location>
</feature>
<dbReference type="RefSeq" id="WP_262308490.1">
    <property type="nucleotide sequence ID" value="NZ_CP106679.1"/>
</dbReference>
<dbReference type="Proteomes" id="UP001065174">
    <property type="component" value="Chromosome"/>
</dbReference>
<reference evidence="2" key="1">
    <citation type="submission" date="2022-09" db="EMBL/GenBank/DDBJ databases">
        <title>Comparative genomics and taxonomic characterization of three novel marine species of genus Reichenbachiella exhibiting antioxidant and polysaccharide degradation activities.</title>
        <authorList>
            <person name="Muhammad N."/>
            <person name="Lee Y.-J."/>
            <person name="Ko J."/>
            <person name="Kim S.-G."/>
        </authorList>
    </citation>
    <scope>NUCLEOTIDE SEQUENCE</scope>
    <source>
        <strain evidence="2">BKB1-1</strain>
    </source>
</reference>
<gene>
    <name evidence="2" type="ORF">N6H18_11865</name>
</gene>